<organism evidence="2 3">
    <name type="scientific">Peronospora matthiolae</name>
    <dbReference type="NCBI Taxonomy" id="2874970"/>
    <lineage>
        <taxon>Eukaryota</taxon>
        <taxon>Sar</taxon>
        <taxon>Stramenopiles</taxon>
        <taxon>Oomycota</taxon>
        <taxon>Peronosporomycetes</taxon>
        <taxon>Peronosporales</taxon>
        <taxon>Peronosporaceae</taxon>
        <taxon>Peronospora</taxon>
    </lineage>
</organism>
<protein>
    <submittedName>
        <fullName evidence="2">Uncharacterized protein</fullName>
    </submittedName>
</protein>
<accession>A0AAV1TIJ5</accession>
<dbReference type="EMBL" id="CAKLBY020000058">
    <property type="protein sequence ID" value="CAK7921654.1"/>
    <property type="molecule type" value="Genomic_DNA"/>
</dbReference>
<evidence type="ECO:0000313" key="3">
    <source>
        <dbReference type="Proteomes" id="UP001162060"/>
    </source>
</evidence>
<gene>
    <name evidence="2" type="ORF">PM001_LOCUS7250</name>
</gene>
<feature type="region of interest" description="Disordered" evidence="1">
    <location>
        <begin position="1"/>
        <end position="21"/>
    </location>
</feature>
<proteinExistence type="predicted"/>
<evidence type="ECO:0000256" key="1">
    <source>
        <dbReference type="SAM" id="MobiDB-lite"/>
    </source>
</evidence>
<name>A0AAV1TIJ5_9STRA</name>
<evidence type="ECO:0000313" key="2">
    <source>
        <dbReference type="EMBL" id="CAK7921654.1"/>
    </source>
</evidence>
<comment type="caution">
    <text evidence="2">The sequence shown here is derived from an EMBL/GenBank/DDBJ whole genome shotgun (WGS) entry which is preliminary data.</text>
</comment>
<sequence>MTSSSTSRGCHPASKWNELGLPGPLASGLARKHTHNSAMFNVKSALAIDPNI</sequence>
<reference evidence="2" key="1">
    <citation type="submission" date="2024-01" db="EMBL/GenBank/DDBJ databases">
        <authorList>
            <person name="Webb A."/>
        </authorList>
    </citation>
    <scope>NUCLEOTIDE SEQUENCE</scope>
    <source>
        <strain evidence="2">Pm1</strain>
    </source>
</reference>
<dbReference type="Proteomes" id="UP001162060">
    <property type="component" value="Unassembled WGS sequence"/>
</dbReference>
<dbReference type="AlphaFoldDB" id="A0AAV1TIJ5"/>